<feature type="compositionally biased region" description="Polar residues" evidence="1">
    <location>
        <begin position="468"/>
        <end position="477"/>
    </location>
</feature>
<feature type="compositionally biased region" description="Polar residues" evidence="1">
    <location>
        <begin position="1189"/>
        <end position="1206"/>
    </location>
</feature>
<evidence type="ECO:0000313" key="4">
    <source>
        <dbReference type="Proteomes" id="UP000054383"/>
    </source>
</evidence>
<feature type="region of interest" description="Disordered" evidence="1">
    <location>
        <begin position="549"/>
        <end position="642"/>
    </location>
</feature>
<dbReference type="OrthoDB" id="5563754at2759"/>
<feature type="compositionally biased region" description="Polar residues" evidence="1">
    <location>
        <begin position="755"/>
        <end position="766"/>
    </location>
</feature>
<evidence type="ECO:0000313" key="3">
    <source>
        <dbReference type="EMBL" id="CRG90380.1"/>
    </source>
</evidence>
<feature type="region of interest" description="Disordered" evidence="1">
    <location>
        <begin position="18"/>
        <end position="77"/>
    </location>
</feature>
<feature type="compositionally biased region" description="Polar residues" evidence="1">
    <location>
        <begin position="1064"/>
        <end position="1074"/>
    </location>
</feature>
<evidence type="ECO:0000256" key="1">
    <source>
        <dbReference type="SAM" id="MobiDB-lite"/>
    </source>
</evidence>
<feature type="region of interest" description="Disordered" evidence="1">
    <location>
        <begin position="918"/>
        <end position="978"/>
    </location>
</feature>
<accession>A0A0U1M5R3</accession>
<keyword evidence="4" id="KW-1185">Reference proteome</keyword>
<name>A0A0U1M5R3_TALIS</name>
<dbReference type="PROSITE" id="PS50003">
    <property type="entry name" value="PH_DOMAIN"/>
    <property type="match status" value="1"/>
</dbReference>
<feature type="domain" description="PH" evidence="2">
    <location>
        <begin position="111"/>
        <end position="229"/>
    </location>
</feature>
<dbReference type="EMBL" id="CVMT01000007">
    <property type="protein sequence ID" value="CRG90380.1"/>
    <property type="molecule type" value="Genomic_DNA"/>
</dbReference>
<feature type="compositionally biased region" description="Polar residues" evidence="1">
    <location>
        <begin position="670"/>
        <end position="685"/>
    </location>
</feature>
<feature type="region of interest" description="Disordered" evidence="1">
    <location>
        <begin position="464"/>
        <end position="507"/>
    </location>
</feature>
<dbReference type="InterPro" id="IPR001849">
    <property type="entry name" value="PH_domain"/>
</dbReference>
<protein>
    <submittedName>
        <fullName evidence="3">CCR4-NOT transcriptional complex subunit CAF120</fullName>
    </submittedName>
</protein>
<dbReference type="Pfam" id="PF00169">
    <property type="entry name" value="PH"/>
    <property type="match status" value="1"/>
</dbReference>
<dbReference type="Proteomes" id="UP000054383">
    <property type="component" value="Unassembled WGS sequence"/>
</dbReference>
<dbReference type="Pfam" id="PF25381">
    <property type="entry name" value="PH_26"/>
    <property type="match status" value="1"/>
</dbReference>
<evidence type="ECO:0000259" key="2">
    <source>
        <dbReference type="PROSITE" id="PS50003"/>
    </source>
</evidence>
<feature type="region of interest" description="Disordered" evidence="1">
    <location>
        <begin position="1189"/>
        <end position="1226"/>
    </location>
</feature>
<feature type="compositionally biased region" description="Low complexity" evidence="1">
    <location>
        <begin position="18"/>
        <end position="44"/>
    </location>
</feature>
<dbReference type="STRING" id="28573.A0A0U1M5R3"/>
<dbReference type="SMART" id="SM00233">
    <property type="entry name" value="PH"/>
    <property type="match status" value="1"/>
</dbReference>
<dbReference type="SUPFAM" id="SSF50729">
    <property type="entry name" value="PH domain-like"/>
    <property type="match status" value="1"/>
</dbReference>
<feature type="region of interest" description="Disordered" evidence="1">
    <location>
        <begin position="791"/>
        <end position="841"/>
    </location>
</feature>
<feature type="region of interest" description="Disordered" evidence="1">
    <location>
        <begin position="993"/>
        <end position="1074"/>
    </location>
</feature>
<dbReference type="Gene3D" id="2.30.29.30">
    <property type="entry name" value="Pleckstrin-homology domain (PH domain)/Phosphotyrosine-binding domain (PTB)"/>
    <property type="match status" value="1"/>
</dbReference>
<dbReference type="InterPro" id="IPR011993">
    <property type="entry name" value="PH-like_dom_sf"/>
</dbReference>
<dbReference type="AlphaFoldDB" id="A0A0U1M5R3"/>
<dbReference type="OMA" id="ASHTWDA"/>
<dbReference type="InterPro" id="IPR058155">
    <property type="entry name" value="Skg3/CAF120-like_PH"/>
</dbReference>
<sequence length="1226" mass="135304">MVRSRVLSFISAFAPKSNNNNNQGAAASSDSNLSSLAVSNSSTARLENHEPAPLRISPNPSRTAPPASDRSSTMRPASMAFTYQAPQTDIARDTLPELLPVFSFLNTQSNKLYQEGYFLKLNDLDTHGRPCGDRKWVECFAQLVGTVLSFWDANALDAAGQDGEVAPSFINLADASLKMIETLPTRDKSSKPLQNVLSISTAGRNRYLFHFNSFHSLTQWTAAIRLSLFEHTALLEAYTGSIIAGKGKELNNIRMIMERCRFKHEDWARVRFGAGTPWRRCWCVVTPPDEKEYQKVQKSMKKRSAYDRTTPVLTGTIKFYETKKTKKVQPIATISDAYAAYAIYPQSKPLIDQSTLVKIEGSVTIHGPNQTKTEGFIFIMPELHPAVSGFEIMLRFLFPVFDTFGLYGRPTRLIADTNNIKSLMLAFPKKNRYGYLDVLDVANLINTAGSQNWTEKEWRRQLREATGQRMSTVNSPASSISGGRSRQRSSLPGRRGSTRFQEPVKPWSSEFNQSADAIIETSNAPVAASPGQAYVHTRAVSDSSAFLMSNSPIEPSSQDLPAPEPPIHGVAFGVRPETRQSNGSSSGPEPLVRESEDIVSPDLSPNGPPAPVAVPPAFAHQPGEIPASRPKTSVEIRRANNRMSISTLTQLAEVRGMHGASPDSSESRQDSYPTNYNSQDSTPLTEISDHVTDTGPIKQQPLPTAPVQSQAISPVPSRPASQVLNLQIDTSRATKRKPLPPQAAIVTPGSYRAPDQSSTYDPVSATSDQSFRDLRHTVDEAALERVLPRQIYTPPQRTNTEIISSVRLDEESNYGDESPSPSYASTRKSTDTKRSEVSIPRPRMGVLKTVGDAPPEKQEVTIGDARFFANQEQPKENPDIPTVDFGPTMVHSLHTRTPSMSDVLGQFGHGRSDSELTARNENAMPSHTRKPSRSPAGEDKRRSVIWQPGMAAAPPDSPGNRAMTPEQFVHQRSGSSPRITPAYLAAARPRSGDWTLSAHQRSSSRDLPPRPHSRGSAMMLNQNDMPHRPHSRSPTMMLHQNDMPPRPHSRGSTMLLNPIEGPQRPTSRGSSMLLNQNDLSSHLSAREQEHVARMTGQSFFNFSNSNGKSNARQQNVGSGGLIGAIDAREREKRSMKEGLSNQMVQQAIAQRQHQQMYETQQAHARVRSIYNMPGANYTWDTASSMNYGNHPSSHVAQQSWSSNPQMVHTPPAAQAPPPYFHQYQSY</sequence>
<feature type="compositionally biased region" description="Polar residues" evidence="1">
    <location>
        <begin position="719"/>
        <end position="731"/>
    </location>
</feature>
<organism evidence="3 4">
    <name type="scientific">Talaromyces islandicus</name>
    <name type="common">Penicillium islandicum</name>
    <dbReference type="NCBI Taxonomy" id="28573"/>
    <lineage>
        <taxon>Eukaryota</taxon>
        <taxon>Fungi</taxon>
        <taxon>Dikarya</taxon>
        <taxon>Ascomycota</taxon>
        <taxon>Pezizomycotina</taxon>
        <taxon>Eurotiomycetes</taxon>
        <taxon>Eurotiomycetidae</taxon>
        <taxon>Eurotiales</taxon>
        <taxon>Trichocomaceae</taxon>
        <taxon>Talaromyces</taxon>
        <taxon>Talaromyces sect. Islandici</taxon>
    </lineage>
</organism>
<feature type="region of interest" description="Disordered" evidence="1">
    <location>
        <begin position="656"/>
        <end position="766"/>
    </location>
</feature>
<feature type="compositionally biased region" description="Low complexity" evidence="1">
    <location>
        <begin position="478"/>
        <end position="495"/>
    </location>
</feature>
<reference evidence="3 4" key="1">
    <citation type="submission" date="2015-04" db="EMBL/GenBank/DDBJ databases">
        <authorList>
            <person name="Syromyatnikov M.Y."/>
            <person name="Popov V.N."/>
        </authorList>
    </citation>
    <scope>NUCLEOTIDE SEQUENCE [LARGE SCALE GENOMIC DNA]</scope>
    <source>
        <strain evidence="3">WF-38-12</strain>
    </source>
</reference>
<dbReference type="FunFam" id="2.30.29.30:FF:000203">
    <property type="entry name" value="PH domain-containing protein"/>
    <property type="match status" value="1"/>
</dbReference>
<gene>
    <name evidence="3" type="ORF">PISL3812_07424</name>
</gene>
<feature type="compositionally biased region" description="Polar residues" evidence="1">
    <location>
        <begin position="549"/>
        <end position="559"/>
    </location>
</feature>
<feature type="compositionally biased region" description="Polar residues" evidence="1">
    <location>
        <begin position="793"/>
        <end position="803"/>
    </location>
</feature>
<proteinExistence type="predicted"/>